<keyword evidence="1" id="KW-0812">Transmembrane</keyword>
<feature type="transmembrane region" description="Helical" evidence="1">
    <location>
        <begin position="124"/>
        <end position="144"/>
    </location>
</feature>
<feature type="transmembrane region" description="Helical" evidence="1">
    <location>
        <begin position="247"/>
        <end position="271"/>
    </location>
</feature>
<evidence type="ECO:0000256" key="1">
    <source>
        <dbReference type="SAM" id="Phobius"/>
    </source>
</evidence>
<evidence type="ECO:0000313" key="2">
    <source>
        <dbReference type="EMBL" id="MFC4127787.1"/>
    </source>
</evidence>
<dbReference type="PANTHER" id="PTHR36840:SF1">
    <property type="entry name" value="BLL5714 PROTEIN"/>
    <property type="match status" value="1"/>
</dbReference>
<protein>
    <submittedName>
        <fullName evidence="2">Low temperature requirement protein A</fullName>
    </submittedName>
</protein>
<dbReference type="InterPro" id="IPR010640">
    <property type="entry name" value="Low_temperature_requirement_A"/>
</dbReference>
<feature type="transmembrane region" description="Helical" evidence="1">
    <location>
        <begin position="222"/>
        <end position="241"/>
    </location>
</feature>
<keyword evidence="1" id="KW-0472">Membrane</keyword>
<gene>
    <name evidence="2" type="ORF">ACFOW8_22945</name>
</gene>
<reference evidence="3" key="1">
    <citation type="journal article" date="2019" name="Int. J. Syst. Evol. Microbiol.">
        <title>The Global Catalogue of Microorganisms (GCM) 10K type strain sequencing project: providing services to taxonomists for standard genome sequencing and annotation.</title>
        <authorList>
            <consortium name="The Broad Institute Genomics Platform"/>
            <consortium name="The Broad Institute Genome Sequencing Center for Infectious Disease"/>
            <person name="Wu L."/>
            <person name="Ma J."/>
        </authorList>
    </citation>
    <scope>NUCLEOTIDE SEQUENCE [LARGE SCALE GENOMIC DNA]</scope>
    <source>
        <strain evidence="3">CGMCC 4.7204</strain>
    </source>
</reference>
<dbReference type="EMBL" id="JBHSBA010000015">
    <property type="protein sequence ID" value="MFC4127787.1"/>
    <property type="molecule type" value="Genomic_DNA"/>
</dbReference>
<keyword evidence="1" id="KW-1133">Transmembrane helix</keyword>
<dbReference type="Pfam" id="PF06772">
    <property type="entry name" value="LtrA"/>
    <property type="match status" value="1"/>
</dbReference>
<proteinExistence type="predicted"/>
<comment type="caution">
    <text evidence="2">The sequence shown here is derived from an EMBL/GenBank/DDBJ whole genome shotgun (WGS) entry which is preliminary data.</text>
</comment>
<dbReference type="Proteomes" id="UP001595767">
    <property type="component" value="Unassembled WGS sequence"/>
</dbReference>
<dbReference type="RefSeq" id="WP_378553495.1">
    <property type="nucleotide sequence ID" value="NZ_JBHSBA010000015.1"/>
</dbReference>
<name>A0ABV8LA94_9NOCA</name>
<feature type="transmembrane region" description="Helical" evidence="1">
    <location>
        <begin position="292"/>
        <end position="313"/>
    </location>
</feature>
<accession>A0ABV8LA94</accession>
<sequence length="401" mass="42640">MAQPEHSAEERRANWTELFFDLVAVAGIGQLTHLLHRGPSLGEFGLYMVLYLAFWVAWACVTVYSNVAGEQARTTMVLGCMFGLCVMMAAVGGAPDKHMDVFAAIYVVVRVASSVVWKRGQIVVDWPIAQIGAGAVPWLVSLWVPAPWKFVLWAVGLGIDLWTMFAIDSERMMVGAEQQLRARLRRGRGGPPRGGPGRRSGALEPPKLQALHADAPHLGERLGQYLIIMLGEGVILVIAAISVEEWTLPVCVVGAGSFLCLVAMWALSLRYGFVPRLTGEAPDAVGLPYQRVMAAHCGVSGAIATVASGLGLVAAHPSGHLPAGLGWLLGGGAAAFFVVCGVSGMRYAGAKWLLRWSLPCSVVALTLGWAAPHIGGVWLVLGVMVTLVGAVVSEALRTRHA</sequence>
<feature type="transmembrane region" description="Helical" evidence="1">
    <location>
        <begin position="76"/>
        <end position="95"/>
    </location>
</feature>
<dbReference type="PANTHER" id="PTHR36840">
    <property type="entry name" value="BLL5714 PROTEIN"/>
    <property type="match status" value="1"/>
</dbReference>
<feature type="transmembrane region" description="Helical" evidence="1">
    <location>
        <begin position="325"/>
        <end position="345"/>
    </location>
</feature>
<evidence type="ECO:0000313" key="3">
    <source>
        <dbReference type="Proteomes" id="UP001595767"/>
    </source>
</evidence>
<feature type="transmembrane region" description="Helical" evidence="1">
    <location>
        <begin position="377"/>
        <end position="396"/>
    </location>
</feature>
<feature type="transmembrane region" description="Helical" evidence="1">
    <location>
        <begin position="150"/>
        <end position="167"/>
    </location>
</feature>
<organism evidence="2 3">
    <name type="scientific">Nocardia rhizosphaerae</name>
    <dbReference type="NCBI Taxonomy" id="1691571"/>
    <lineage>
        <taxon>Bacteria</taxon>
        <taxon>Bacillati</taxon>
        <taxon>Actinomycetota</taxon>
        <taxon>Actinomycetes</taxon>
        <taxon>Mycobacteriales</taxon>
        <taxon>Nocardiaceae</taxon>
        <taxon>Nocardia</taxon>
    </lineage>
</organism>
<feature type="transmembrane region" description="Helical" evidence="1">
    <location>
        <begin position="44"/>
        <end position="64"/>
    </location>
</feature>
<keyword evidence="3" id="KW-1185">Reference proteome</keyword>